<keyword evidence="1" id="KW-0489">Methyltransferase</keyword>
<name>A0A1J7BV22_9ACTN</name>
<dbReference type="RefSeq" id="WP_071656752.1">
    <property type="nucleotide sequence ID" value="NZ_MLCF01000057.1"/>
</dbReference>
<dbReference type="Gene3D" id="3.40.50.12710">
    <property type="match status" value="1"/>
</dbReference>
<comment type="caution">
    <text evidence="4">The sequence shown here is derived from an EMBL/GenBank/DDBJ whole genome shotgun (WGS) entry which is preliminary data.</text>
</comment>
<dbReference type="GO" id="GO:0032259">
    <property type="term" value="P:methylation"/>
    <property type="evidence" value="ECO:0007669"/>
    <property type="project" value="UniProtKB-KW"/>
</dbReference>
<evidence type="ECO:0000313" key="4">
    <source>
        <dbReference type="EMBL" id="OIV37329.1"/>
    </source>
</evidence>
<dbReference type="PANTHER" id="PTHR12049">
    <property type="entry name" value="PROTEIN ARGININE METHYLTRANSFERASE NDUFAF7, MITOCHONDRIAL"/>
    <property type="match status" value="1"/>
</dbReference>
<evidence type="ECO:0008006" key="6">
    <source>
        <dbReference type="Google" id="ProtNLM"/>
    </source>
</evidence>
<evidence type="ECO:0000256" key="2">
    <source>
        <dbReference type="ARBA" id="ARBA00022679"/>
    </source>
</evidence>
<dbReference type="PANTHER" id="PTHR12049:SF7">
    <property type="entry name" value="PROTEIN ARGININE METHYLTRANSFERASE NDUFAF7, MITOCHONDRIAL"/>
    <property type="match status" value="1"/>
</dbReference>
<dbReference type="AlphaFoldDB" id="A0A1J7BV22"/>
<dbReference type="InterPro" id="IPR038375">
    <property type="entry name" value="NDUFAF7_sf"/>
</dbReference>
<sequence>MADALYGPGGFYRAGAGPSGHFRTSVHAAPELFAGAVARLLAEVDERLGRPAELGFVDVGAGRGELAGAVAALLAGTERGARLRAVAVEVGPAADVPGVEWRTELPAPGSVTGLVFANEWLDNVPLEVCERDGGAAEGGAAGGLRYVEVDPETGEESPGGPASARDAAWAARWWPSGRRVEIGRTRDEAWARAVAVLERGTAVAVDYGHLAEERPPRGTLTAFRDGRELTGRPVPDGSCDVTAHVAVDALGGSRVRQREALRELGVSGARPPLGTATRDPRGYVA</sequence>
<organism evidence="4 5">
    <name type="scientific">Mangrovactinospora gilvigrisea</name>
    <dbReference type="NCBI Taxonomy" id="1428644"/>
    <lineage>
        <taxon>Bacteria</taxon>
        <taxon>Bacillati</taxon>
        <taxon>Actinomycetota</taxon>
        <taxon>Actinomycetes</taxon>
        <taxon>Kitasatosporales</taxon>
        <taxon>Streptomycetaceae</taxon>
        <taxon>Mangrovactinospora</taxon>
    </lineage>
</organism>
<evidence type="ECO:0000313" key="5">
    <source>
        <dbReference type="Proteomes" id="UP000243342"/>
    </source>
</evidence>
<evidence type="ECO:0000256" key="1">
    <source>
        <dbReference type="ARBA" id="ARBA00022603"/>
    </source>
</evidence>
<dbReference type="SUPFAM" id="SSF53335">
    <property type="entry name" value="S-adenosyl-L-methionine-dependent methyltransferases"/>
    <property type="match status" value="1"/>
</dbReference>
<feature type="non-terminal residue" evidence="4">
    <location>
        <position position="285"/>
    </location>
</feature>
<dbReference type="STRING" id="1428644.BIV57_11830"/>
<keyword evidence="2" id="KW-0808">Transferase</keyword>
<dbReference type="InterPro" id="IPR029063">
    <property type="entry name" value="SAM-dependent_MTases_sf"/>
</dbReference>
<dbReference type="InterPro" id="IPR003788">
    <property type="entry name" value="NDUFAF7"/>
</dbReference>
<accession>A0A1J7BV22</accession>
<keyword evidence="5" id="KW-1185">Reference proteome</keyword>
<dbReference type="GO" id="GO:0035243">
    <property type="term" value="F:protein-arginine omega-N symmetric methyltransferase activity"/>
    <property type="evidence" value="ECO:0007669"/>
    <property type="project" value="TreeGrafter"/>
</dbReference>
<dbReference type="EMBL" id="MLCF01000057">
    <property type="protein sequence ID" value="OIV37329.1"/>
    <property type="molecule type" value="Genomic_DNA"/>
</dbReference>
<reference evidence="4 5" key="1">
    <citation type="submission" date="2016-10" db="EMBL/GenBank/DDBJ databases">
        <title>Genome sequence of Streptomyces gilvigriseus MUSC 26.</title>
        <authorList>
            <person name="Lee L.-H."/>
            <person name="Ser H.-L."/>
        </authorList>
    </citation>
    <scope>NUCLEOTIDE SEQUENCE [LARGE SCALE GENOMIC DNA]</scope>
    <source>
        <strain evidence="4 5">MUSC 26</strain>
    </source>
</reference>
<proteinExistence type="predicted"/>
<feature type="region of interest" description="Disordered" evidence="3">
    <location>
        <begin position="266"/>
        <end position="285"/>
    </location>
</feature>
<dbReference type="Pfam" id="PF02636">
    <property type="entry name" value="Methyltransf_28"/>
    <property type="match status" value="1"/>
</dbReference>
<protein>
    <recommendedName>
        <fullName evidence="6">SAM-dependent methyltransferase</fullName>
    </recommendedName>
</protein>
<dbReference type="Proteomes" id="UP000243342">
    <property type="component" value="Unassembled WGS sequence"/>
</dbReference>
<gene>
    <name evidence="4" type="ORF">BIV57_11830</name>
</gene>
<evidence type="ECO:0000256" key="3">
    <source>
        <dbReference type="SAM" id="MobiDB-lite"/>
    </source>
</evidence>